<feature type="binding site" evidence="7">
    <location>
        <position position="454"/>
    </location>
    <ligand>
        <name>L-aspartate</name>
        <dbReference type="ChEBI" id="CHEBI:29991"/>
    </ligand>
</feature>
<evidence type="ECO:0000256" key="5">
    <source>
        <dbReference type="ARBA" id="ARBA00022917"/>
    </source>
</evidence>
<reference evidence="9 10" key="1">
    <citation type="submission" date="2018-05" db="EMBL/GenBank/DDBJ databases">
        <title>A metagenomic window into the 2 km-deep terrestrial subsurface aquifer revealed taxonomically and functionally diverse microbial community comprising novel uncultured bacterial lineages.</title>
        <authorList>
            <person name="Kadnikov V.V."/>
            <person name="Mardanov A.V."/>
            <person name="Beletsky A.V."/>
            <person name="Banks D."/>
            <person name="Pimenov N.V."/>
            <person name="Frank Y.A."/>
            <person name="Karnachuk O.V."/>
            <person name="Ravin N.V."/>
        </authorList>
    </citation>
    <scope>NUCLEOTIDE SEQUENCE [LARGE SCALE GENOMIC DNA]</scope>
    <source>
        <strain evidence="9">BY</strain>
    </source>
</reference>
<dbReference type="SUPFAM" id="SSF50249">
    <property type="entry name" value="Nucleic acid-binding proteins"/>
    <property type="match status" value="1"/>
</dbReference>
<dbReference type="NCBIfam" id="NF001750">
    <property type="entry name" value="PRK00476.1"/>
    <property type="match status" value="1"/>
</dbReference>
<evidence type="ECO:0000256" key="6">
    <source>
        <dbReference type="ARBA" id="ARBA00023146"/>
    </source>
</evidence>
<evidence type="ECO:0000259" key="8">
    <source>
        <dbReference type="PROSITE" id="PS50862"/>
    </source>
</evidence>
<feature type="binding site" evidence="7">
    <location>
        <begin position="227"/>
        <end position="229"/>
    </location>
    <ligand>
        <name>ATP</name>
        <dbReference type="ChEBI" id="CHEBI:30616"/>
    </ligand>
</feature>
<dbReference type="NCBIfam" id="TIGR00459">
    <property type="entry name" value="aspS_bact"/>
    <property type="match status" value="1"/>
</dbReference>
<keyword evidence="4 7" id="KW-0067">ATP-binding</keyword>
<dbReference type="CDD" id="cd00777">
    <property type="entry name" value="AspRS_core"/>
    <property type="match status" value="1"/>
</dbReference>
<dbReference type="GO" id="GO:0006422">
    <property type="term" value="P:aspartyl-tRNA aminoacylation"/>
    <property type="evidence" value="ECO:0007669"/>
    <property type="project" value="UniProtKB-UniRule"/>
</dbReference>
<dbReference type="AlphaFoldDB" id="A0A2Z4Y528"/>
<dbReference type="KEGG" id="schv:BRCON_1473"/>
<dbReference type="PANTHER" id="PTHR22594">
    <property type="entry name" value="ASPARTYL/LYSYL-TRNA SYNTHETASE"/>
    <property type="match status" value="1"/>
</dbReference>
<dbReference type="EC" id="6.1.1.23" evidence="7"/>
<dbReference type="GO" id="GO:0050560">
    <property type="term" value="F:aspartate-tRNA(Asn) ligase activity"/>
    <property type="evidence" value="ECO:0007669"/>
    <property type="project" value="UniProtKB-EC"/>
</dbReference>
<name>A0A2Z4Y528_SUMC1</name>
<dbReference type="Gene3D" id="3.30.930.10">
    <property type="entry name" value="Bira Bifunctional Protein, Domain 2"/>
    <property type="match status" value="1"/>
</dbReference>
<accession>A0A2Z4Y528</accession>
<organism evidence="9 10">
    <name type="scientific">Sumerlaea chitinivorans</name>
    <dbReference type="NCBI Taxonomy" id="2250252"/>
    <lineage>
        <taxon>Bacteria</taxon>
        <taxon>Candidatus Sumerlaeota</taxon>
        <taxon>Candidatus Sumerlaeia</taxon>
        <taxon>Candidatus Sumerlaeales</taxon>
        <taxon>Candidatus Sumerlaeaceae</taxon>
        <taxon>Candidatus Sumerlaea</taxon>
    </lineage>
</organism>
<dbReference type="SUPFAM" id="SSF55261">
    <property type="entry name" value="GAD domain-like"/>
    <property type="match status" value="1"/>
</dbReference>
<comment type="subunit">
    <text evidence="7">Homodimer.</text>
</comment>
<dbReference type="Gene3D" id="2.40.50.140">
    <property type="entry name" value="Nucleic acid-binding proteins"/>
    <property type="match status" value="1"/>
</dbReference>
<dbReference type="EMBL" id="CP030759">
    <property type="protein sequence ID" value="AXA36250.1"/>
    <property type="molecule type" value="Genomic_DNA"/>
</dbReference>
<keyword evidence="6 7" id="KW-0030">Aminoacyl-tRNA synthetase</keyword>
<comment type="function">
    <text evidence="7">Aspartyl-tRNA synthetase with relaxed tRNA specificity since it is able to aspartylate not only its cognate tRNA(Asp) but also tRNA(Asn). Reaction proceeds in two steps: L-aspartate is first activated by ATP to form Asp-AMP and then transferred to the acceptor end of tRNA(Asp/Asn).</text>
</comment>
<keyword evidence="2 7" id="KW-0436">Ligase</keyword>
<dbReference type="Pfam" id="PF00152">
    <property type="entry name" value="tRNA-synt_2"/>
    <property type="match status" value="1"/>
</dbReference>
<keyword evidence="5 7" id="KW-0648">Protein biosynthesis</keyword>
<dbReference type="PROSITE" id="PS50862">
    <property type="entry name" value="AA_TRNA_LIGASE_II"/>
    <property type="match status" value="1"/>
</dbReference>
<comment type="catalytic activity">
    <reaction evidence="7">
        <text>tRNA(Asx) + L-aspartate + ATP = L-aspartyl-tRNA(Asx) + AMP + diphosphate</text>
        <dbReference type="Rhea" id="RHEA:18349"/>
        <dbReference type="Rhea" id="RHEA-COMP:9710"/>
        <dbReference type="Rhea" id="RHEA-COMP:9711"/>
        <dbReference type="ChEBI" id="CHEBI:29991"/>
        <dbReference type="ChEBI" id="CHEBI:30616"/>
        <dbReference type="ChEBI" id="CHEBI:33019"/>
        <dbReference type="ChEBI" id="CHEBI:78442"/>
        <dbReference type="ChEBI" id="CHEBI:78516"/>
        <dbReference type="ChEBI" id="CHEBI:456215"/>
        <dbReference type="EC" id="6.1.1.23"/>
    </reaction>
</comment>
<dbReference type="InterPro" id="IPR045864">
    <property type="entry name" value="aa-tRNA-synth_II/BPL/LPL"/>
</dbReference>
<keyword evidence="3 7" id="KW-0547">Nucleotide-binding</keyword>
<feature type="binding site" evidence="7">
    <location>
        <position position="511"/>
    </location>
    <ligand>
        <name>L-aspartate</name>
        <dbReference type="ChEBI" id="CHEBI:29991"/>
    </ligand>
</feature>
<evidence type="ECO:0000256" key="4">
    <source>
        <dbReference type="ARBA" id="ARBA00022840"/>
    </source>
</evidence>
<dbReference type="InterPro" id="IPR047090">
    <property type="entry name" value="AspRS_core"/>
</dbReference>
<dbReference type="InterPro" id="IPR006195">
    <property type="entry name" value="aa-tRNA-synth_II"/>
</dbReference>
<feature type="domain" description="Aminoacyl-transfer RNA synthetases class-II family profile" evidence="8">
    <location>
        <begin position="148"/>
        <end position="575"/>
    </location>
</feature>
<dbReference type="InterPro" id="IPR004364">
    <property type="entry name" value="Aa-tRNA-synt_II"/>
</dbReference>
<gene>
    <name evidence="7" type="primary">aspS</name>
    <name evidence="9" type="ORF">BRCON_1473</name>
</gene>
<dbReference type="InterPro" id="IPR004524">
    <property type="entry name" value="Asp-tRNA-ligase_1"/>
</dbReference>
<evidence type="ECO:0000313" key="10">
    <source>
        <dbReference type="Proteomes" id="UP000262583"/>
    </source>
</evidence>
<dbReference type="CDD" id="cd04317">
    <property type="entry name" value="EcAspRS_like_N"/>
    <property type="match status" value="1"/>
</dbReference>
<feature type="binding site" evidence="7">
    <location>
        <position position="181"/>
    </location>
    <ligand>
        <name>L-aspartate</name>
        <dbReference type="ChEBI" id="CHEBI:29991"/>
    </ligand>
</feature>
<dbReference type="InterPro" id="IPR002312">
    <property type="entry name" value="Asp/Asn-tRNA-synth_IIb"/>
</dbReference>
<keyword evidence="7" id="KW-0963">Cytoplasm</keyword>
<dbReference type="Proteomes" id="UP000262583">
    <property type="component" value="Chromosome"/>
</dbReference>
<dbReference type="InterPro" id="IPR012340">
    <property type="entry name" value="NA-bd_OB-fold"/>
</dbReference>
<dbReference type="Pfam" id="PF01336">
    <property type="entry name" value="tRNA_anti-codon"/>
    <property type="match status" value="1"/>
</dbReference>
<dbReference type="InterPro" id="IPR004365">
    <property type="entry name" value="NA-bd_OB_tRNA"/>
</dbReference>
<feature type="region of interest" description="Aspartate" evidence="7">
    <location>
        <begin position="205"/>
        <end position="208"/>
    </location>
</feature>
<dbReference type="SUPFAM" id="SSF55681">
    <property type="entry name" value="Class II aaRS and biotin synthetases"/>
    <property type="match status" value="1"/>
</dbReference>
<dbReference type="GO" id="GO:0005524">
    <property type="term" value="F:ATP binding"/>
    <property type="evidence" value="ECO:0007669"/>
    <property type="project" value="UniProtKB-UniRule"/>
</dbReference>
<evidence type="ECO:0000313" key="9">
    <source>
        <dbReference type="EMBL" id="AXA36250.1"/>
    </source>
</evidence>
<evidence type="ECO:0000256" key="1">
    <source>
        <dbReference type="ARBA" id="ARBA00006303"/>
    </source>
</evidence>
<dbReference type="GO" id="GO:0005737">
    <property type="term" value="C:cytoplasm"/>
    <property type="evidence" value="ECO:0007669"/>
    <property type="project" value="UniProtKB-SubCell"/>
</dbReference>
<dbReference type="GO" id="GO:0003676">
    <property type="term" value="F:nucleic acid binding"/>
    <property type="evidence" value="ECO:0007669"/>
    <property type="project" value="InterPro"/>
</dbReference>
<feature type="binding site" evidence="7">
    <location>
        <position position="504"/>
    </location>
    <ligand>
        <name>ATP</name>
        <dbReference type="ChEBI" id="CHEBI:30616"/>
    </ligand>
</feature>
<protein>
    <recommendedName>
        <fullName evidence="7">Aspartate--tRNA(Asp/Asn) ligase</fullName>
        <ecNumber evidence="7">6.1.1.23</ecNumber>
    </recommendedName>
    <alternativeName>
        <fullName evidence="7">Aspartyl-tRNA synthetase</fullName>
        <shortName evidence="7">AspRS</shortName>
    </alternativeName>
    <alternativeName>
        <fullName evidence="7">Non-discriminating aspartyl-tRNA synthetase</fullName>
        <shortName evidence="7">ND-AspRS</shortName>
    </alternativeName>
</protein>
<feature type="binding site" evidence="7">
    <location>
        <position position="236"/>
    </location>
    <ligand>
        <name>ATP</name>
        <dbReference type="ChEBI" id="CHEBI:30616"/>
    </ligand>
</feature>
<dbReference type="InterPro" id="IPR029351">
    <property type="entry name" value="GAD_dom"/>
</dbReference>
<dbReference type="InterPro" id="IPR047089">
    <property type="entry name" value="Asp-tRNA-ligase_1_N"/>
</dbReference>
<comment type="subcellular location">
    <subcellularLocation>
        <location evidence="7">Cytoplasm</location>
    </subcellularLocation>
</comment>
<sequence length="613" mass="69913">MPLANQPRTCYCGEVRPSHIGQKIVLKGWVHRRRDHGGVLFVDLRDREGLCQIVFDPQHISAERFEAAGALRDEYVIAVEGLVRRRPEGTENPNLATGEVELLVDEFEVLNTCRPLPFKLDEYTAVNEDVRLRYRFLDLRRPEMQRNFLMSHRLYQEVRNYFSENGFIEFTTPILTKSTPEGARDFLVPSRLNPGCFYALPQSPQLFKQLLMVAGYDRYFQIAPCFRDEDLRANRQPEFMQIDIEMSFVTPEDIFHYMEGMVCRVWKACLGMELPRPFRRIPYDEAMLKYGSDKPDLRFDLPITELTDFFAGTDVKVFASALAARGRIRGLRVPGGANFSRKQLDDYTAFVATYGAKGLAWFKVLENELQSPLTKFLSPTQVEGLKQRMSAEVGDIIFIVAASEKVVCDSLGQLRLKIANDLGLIPEGTFSFAWITDFPLFEYSEREKVFTPSHHPFTAPVEEDICYLDEYNADPQKWQGVHPDDHPLRKVRALAYDLAVNGEELGGGSIRIHRRDVQNKVFRAIGIDDETAERKFGFLLDALSYGAPPHGGLAFGVARMLMLLLGEKSIREVIPFPKTQSGADLMVNAPSPVEEEQLRELCIRVVLPEPEKK</sequence>
<proteinExistence type="inferred from homology"/>
<dbReference type="GO" id="GO:0004815">
    <property type="term" value="F:aspartate-tRNA ligase activity"/>
    <property type="evidence" value="ECO:0007669"/>
    <property type="project" value="UniProtKB-UniRule"/>
</dbReference>
<evidence type="ECO:0000256" key="2">
    <source>
        <dbReference type="ARBA" id="ARBA00022598"/>
    </source>
</evidence>
<dbReference type="HAMAP" id="MF_00044">
    <property type="entry name" value="Asp_tRNA_synth_type1"/>
    <property type="match status" value="1"/>
</dbReference>
<feature type="site" description="Important for tRNA non-discrimination" evidence="7">
    <location>
        <position position="36"/>
    </location>
</feature>
<dbReference type="Pfam" id="PF02938">
    <property type="entry name" value="GAD"/>
    <property type="match status" value="1"/>
</dbReference>
<evidence type="ECO:0000256" key="3">
    <source>
        <dbReference type="ARBA" id="ARBA00022741"/>
    </source>
</evidence>
<dbReference type="Gene3D" id="3.30.1360.30">
    <property type="entry name" value="GAD-like domain"/>
    <property type="match status" value="1"/>
</dbReference>
<feature type="binding site" evidence="7">
    <location>
        <begin position="556"/>
        <end position="559"/>
    </location>
    <ligand>
        <name>ATP</name>
        <dbReference type="ChEBI" id="CHEBI:30616"/>
    </ligand>
</feature>
<comment type="similarity">
    <text evidence="1 7">Belongs to the class-II aminoacyl-tRNA synthetase family. Type 1 subfamily.</text>
</comment>
<dbReference type="InterPro" id="IPR004115">
    <property type="entry name" value="GAD-like_sf"/>
</dbReference>
<dbReference type="PANTHER" id="PTHR22594:SF5">
    <property type="entry name" value="ASPARTATE--TRNA LIGASE, MITOCHONDRIAL"/>
    <property type="match status" value="1"/>
</dbReference>
<feature type="binding site" evidence="7">
    <location>
        <position position="227"/>
    </location>
    <ligand>
        <name>L-aspartate</name>
        <dbReference type="ChEBI" id="CHEBI:29991"/>
    </ligand>
</feature>
<evidence type="ECO:0000256" key="7">
    <source>
        <dbReference type="HAMAP-Rule" id="MF_00044"/>
    </source>
</evidence>
<feature type="site" description="Important for tRNA non-discrimination" evidence="7">
    <location>
        <position position="89"/>
    </location>
</feature>
<dbReference type="PRINTS" id="PR01042">
    <property type="entry name" value="TRNASYNTHASP"/>
</dbReference>